<dbReference type="EMBL" id="JAAHFQ010000643">
    <property type="protein sequence ID" value="NER30789.1"/>
    <property type="molecule type" value="Genomic_DNA"/>
</dbReference>
<comment type="caution">
    <text evidence="1">The sequence shown here is derived from an EMBL/GenBank/DDBJ whole genome shotgun (WGS) entry which is preliminary data.</text>
</comment>
<evidence type="ECO:0000313" key="1">
    <source>
        <dbReference type="EMBL" id="NER30789.1"/>
    </source>
</evidence>
<sequence length="87" mass="9800">MDTLPLISTNIMSLRAYVVSPRIEILTEHFGEYLEGITKGDKWALISLISQTLHLSQDLLSSGQLLRHSVVDVCEHYSLDITSLYPL</sequence>
<protein>
    <submittedName>
        <fullName evidence="1">Uncharacterized protein</fullName>
    </submittedName>
</protein>
<gene>
    <name evidence="1" type="ORF">F6J89_25015</name>
</gene>
<name>A0A6B3NCG7_9CYAN</name>
<reference evidence="1" key="1">
    <citation type="submission" date="2019-11" db="EMBL/GenBank/DDBJ databases">
        <title>Genomic insights into an expanded diversity of filamentous marine cyanobacteria reveals the extraordinary biosynthetic potential of Moorea and Okeania.</title>
        <authorList>
            <person name="Ferreira Leao T."/>
            <person name="Wang M."/>
            <person name="Moss N."/>
            <person name="Da Silva R."/>
            <person name="Sanders J."/>
            <person name="Nurk S."/>
            <person name="Gurevich A."/>
            <person name="Humphrey G."/>
            <person name="Reher R."/>
            <person name="Zhu Q."/>
            <person name="Belda-Ferre P."/>
            <person name="Glukhov E."/>
            <person name="Rex R."/>
            <person name="Dorrestein P.C."/>
            <person name="Knight R."/>
            <person name="Pevzner P."/>
            <person name="Gerwick W.H."/>
            <person name="Gerwick L."/>
        </authorList>
    </citation>
    <scope>NUCLEOTIDE SEQUENCE</scope>
    <source>
        <strain evidence="1">SIO1C4</strain>
    </source>
</reference>
<accession>A0A6B3NCG7</accession>
<organism evidence="1">
    <name type="scientific">Symploca sp. SIO1C4</name>
    <dbReference type="NCBI Taxonomy" id="2607765"/>
    <lineage>
        <taxon>Bacteria</taxon>
        <taxon>Bacillati</taxon>
        <taxon>Cyanobacteriota</taxon>
        <taxon>Cyanophyceae</taxon>
        <taxon>Coleofasciculales</taxon>
        <taxon>Coleofasciculaceae</taxon>
        <taxon>Symploca</taxon>
    </lineage>
</organism>
<dbReference type="AlphaFoldDB" id="A0A6B3NCG7"/>
<proteinExistence type="predicted"/>
<feature type="non-terminal residue" evidence="1">
    <location>
        <position position="87"/>
    </location>
</feature>